<keyword evidence="2" id="KW-1185">Reference proteome</keyword>
<sequence>MKVLLQSNTIAPLLIRYAKNQVHAVSTHSTDWKRHPIRRSESWSDLTADLVKNGGWKCLQH</sequence>
<name>M4BD79_HYAAE</name>
<proteinExistence type="predicted"/>
<dbReference type="Proteomes" id="UP000011713">
    <property type="component" value="Unassembled WGS sequence"/>
</dbReference>
<dbReference type="VEuPathDB" id="FungiDB:HpaG804246"/>
<dbReference type="AlphaFoldDB" id="M4BD79"/>
<dbReference type="EnsemblProtists" id="HpaT804246">
    <property type="protein sequence ID" value="HpaP804246"/>
    <property type="gene ID" value="HpaG804246"/>
</dbReference>
<accession>M4BD79</accession>
<reference evidence="1" key="2">
    <citation type="submission" date="2015-06" db="UniProtKB">
        <authorList>
            <consortium name="EnsemblProtists"/>
        </authorList>
    </citation>
    <scope>IDENTIFICATION</scope>
    <source>
        <strain evidence="1">Emoy2</strain>
    </source>
</reference>
<evidence type="ECO:0000313" key="1">
    <source>
        <dbReference type="EnsemblProtists" id="HpaP804246"/>
    </source>
</evidence>
<reference evidence="2" key="1">
    <citation type="journal article" date="2010" name="Science">
        <title>Signatures of adaptation to obligate biotrophy in the Hyaloperonospora arabidopsidis genome.</title>
        <authorList>
            <person name="Baxter L."/>
            <person name="Tripathy S."/>
            <person name="Ishaque N."/>
            <person name="Boot N."/>
            <person name="Cabral A."/>
            <person name="Kemen E."/>
            <person name="Thines M."/>
            <person name="Ah-Fong A."/>
            <person name="Anderson R."/>
            <person name="Badejoko W."/>
            <person name="Bittner-Eddy P."/>
            <person name="Boore J.L."/>
            <person name="Chibucos M.C."/>
            <person name="Coates M."/>
            <person name="Dehal P."/>
            <person name="Delehaunty K."/>
            <person name="Dong S."/>
            <person name="Downton P."/>
            <person name="Dumas B."/>
            <person name="Fabro G."/>
            <person name="Fronick C."/>
            <person name="Fuerstenberg S.I."/>
            <person name="Fulton L."/>
            <person name="Gaulin E."/>
            <person name="Govers F."/>
            <person name="Hughes L."/>
            <person name="Humphray S."/>
            <person name="Jiang R.H."/>
            <person name="Judelson H."/>
            <person name="Kamoun S."/>
            <person name="Kyung K."/>
            <person name="Meijer H."/>
            <person name="Minx P."/>
            <person name="Morris P."/>
            <person name="Nelson J."/>
            <person name="Phuntumart V."/>
            <person name="Qutob D."/>
            <person name="Rehmany A."/>
            <person name="Rougon-Cardoso A."/>
            <person name="Ryden P."/>
            <person name="Torto-Alalibo T."/>
            <person name="Studholme D."/>
            <person name="Wang Y."/>
            <person name="Win J."/>
            <person name="Wood J."/>
            <person name="Clifton S.W."/>
            <person name="Rogers J."/>
            <person name="Van den Ackerveken G."/>
            <person name="Jones J.D."/>
            <person name="McDowell J.M."/>
            <person name="Beynon J."/>
            <person name="Tyler B.M."/>
        </authorList>
    </citation>
    <scope>NUCLEOTIDE SEQUENCE [LARGE SCALE GENOMIC DNA]</scope>
    <source>
        <strain evidence="2">Emoy2</strain>
    </source>
</reference>
<evidence type="ECO:0000313" key="2">
    <source>
        <dbReference type="Proteomes" id="UP000011713"/>
    </source>
</evidence>
<protein>
    <submittedName>
        <fullName evidence="1">Uncharacterized protein</fullName>
    </submittedName>
</protein>
<dbReference type="HOGENOM" id="CLU_2927507_0_0_1"/>
<organism evidence="1 2">
    <name type="scientific">Hyaloperonospora arabidopsidis (strain Emoy2)</name>
    <name type="common">Downy mildew agent</name>
    <name type="synonym">Peronospora arabidopsidis</name>
    <dbReference type="NCBI Taxonomy" id="559515"/>
    <lineage>
        <taxon>Eukaryota</taxon>
        <taxon>Sar</taxon>
        <taxon>Stramenopiles</taxon>
        <taxon>Oomycota</taxon>
        <taxon>Peronosporomycetes</taxon>
        <taxon>Peronosporales</taxon>
        <taxon>Peronosporaceae</taxon>
        <taxon>Hyaloperonospora</taxon>
    </lineage>
</organism>
<dbReference type="InParanoid" id="M4BD79"/>
<dbReference type="EMBL" id="JH598152">
    <property type="status" value="NOT_ANNOTATED_CDS"/>
    <property type="molecule type" value="Genomic_DNA"/>
</dbReference>